<protein>
    <submittedName>
        <fullName evidence="1">Uncharacterized protein</fullName>
    </submittedName>
</protein>
<comment type="caution">
    <text evidence="1">The sequence shown here is derived from an EMBL/GenBank/DDBJ whole genome shotgun (WGS) entry which is preliminary data.</text>
</comment>
<reference evidence="1 2" key="1">
    <citation type="submission" date="2021-06" db="EMBL/GenBank/DDBJ databases">
        <title>Caerostris extrusa draft genome.</title>
        <authorList>
            <person name="Kono N."/>
            <person name="Arakawa K."/>
        </authorList>
    </citation>
    <scope>NUCLEOTIDE SEQUENCE [LARGE SCALE GENOMIC DNA]</scope>
</reference>
<dbReference type="Proteomes" id="UP001054945">
    <property type="component" value="Unassembled WGS sequence"/>
</dbReference>
<proteinExistence type="predicted"/>
<dbReference type="EMBL" id="BPLR01002788">
    <property type="protein sequence ID" value="GIX77777.1"/>
    <property type="molecule type" value="Genomic_DNA"/>
</dbReference>
<evidence type="ECO:0000313" key="2">
    <source>
        <dbReference type="Proteomes" id="UP001054945"/>
    </source>
</evidence>
<accession>A0AAV4MZ01</accession>
<dbReference type="AlphaFoldDB" id="A0AAV4MZ01"/>
<organism evidence="1 2">
    <name type="scientific">Caerostris extrusa</name>
    <name type="common">Bark spider</name>
    <name type="synonym">Caerostris bankana</name>
    <dbReference type="NCBI Taxonomy" id="172846"/>
    <lineage>
        <taxon>Eukaryota</taxon>
        <taxon>Metazoa</taxon>
        <taxon>Ecdysozoa</taxon>
        <taxon>Arthropoda</taxon>
        <taxon>Chelicerata</taxon>
        <taxon>Arachnida</taxon>
        <taxon>Araneae</taxon>
        <taxon>Araneomorphae</taxon>
        <taxon>Entelegynae</taxon>
        <taxon>Araneoidea</taxon>
        <taxon>Araneidae</taxon>
        <taxon>Caerostris</taxon>
    </lineage>
</organism>
<keyword evidence="2" id="KW-1185">Reference proteome</keyword>
<name>A0AAV4MZ01_CAEEX</name>
<sequence length="130" mass="15145">MNYKHDGLFTPLSFNIFVDRMVTVCQRGDDKDINIDIWRDNWRTAWERRKVGHASPKKVDTRLGLRPTRIEVVTENSESRERSFGMIGREGDLHVTRIWCPLPDGKRVRTSQIAFPMNYYSNGSLSLDCV</sequence>
<gene>
    <name evidence="1" type="ORF">CEXT_493861</name>
</gene>
<evidence type="ECO:0000313" key="1">
    <source>
        <dbReference type="EMBL" id="GIX77777.1"/>
    </source>
</evidence>